<evidence type="ECO:0000313" key="7">
    <source>
        <dbReference type="Proteomes" id="UP000694845"/>
    </source>
</evidence>
<feature type="chain" id="PRO_5034281334" evidence="5">
    <location>
        <begin position="25"/>
        <end position="145"/>
    </location>
</feature>
<keyword evidence="2" id="KW-0646">Protease inhibitor</keyword>
<dbReference type="InterPro" id="IPR046350">
    <property type="entry name" value="Cystatin_sf"/>
</dbReference>
<keyword evidence="5" id="KW-0732">Signal</keyword>
<dbReference type="GO" id="GO:0005737">
    <property type="term" value="C:cytoplasm"/>
    <property type="evidence" value="ECO:0007669"/>
    <property type="project" value="TreeGrafter"/>
</dbReference>
<protein>
    <submittedName>
        <fullName evidence="8">Cystatin-1-like</fullName>
    </submittedName>
</protein>
<organism evidence="7 8">
    <name type="scientific">Acanthaster planci</name>
    <name type="common">Crown-of-thorns starfish</name>
    <dbReference type="NCBI Taxonomy" id="133434"/>
    <lineage>
        <taxon>Eukaryota</taxon>
        <taxon>Metazoa</taxon>
        <taxon>Echinodermata</taxon>
        <taxon>Eleutherozoa</taxon>
        <taxon>Asterozoa</taxon>
        <taxon>Asteroidea</taxon>
        <taxon>Valvatacea</taxon>
        <taxon>Valvatida</taxon>
        <taxon>Acanthasteridae</taxon>
        <taxon>Acanthaster</taxon>
    </lineage>
</organism>
<gene>
    <name evidence="8" type="primary">LOC110988972</name>
</gene>
<dbReference type="CDD" id="cd00042">
    <property type="entry name" value="CY"/>
    <property type="match status" value="1"/>
</dbReference>
<dbReference type="GO" id="GO:0004869">
    <property type="term" value="F:cysteine-type endopeptidase inhibitor activity"/>
    <property type="evidence" value="ECO:0007669"/>
    <property type="project" value="UniProtKB-KW"/>
</dbReference>
<dbReference type="Pfam" id="PF00031">
    <property type="entry name" value="Cystatin"/>
    <property type="match status" value="1"/>
</dbReference>
<evidence type="ECO:0000256" key="5">
    <source>
        <dbReference type="SAM" id="SignalP"/>
    </source>
</evidence>
<accession>A0A8B7ZUC7</accession>
<comment type="similarity">
    <text evidence="1">Belongs to the cystatin family.</text>
</comment>
<evidence type="ECO:0000256" key="1">
    <source>
        <dbReference type="ARBA" id="ARBA00009403"/>
    </source>
</evidence>
<evidence type="ECO:0000259" key="6">
    <source>
        <dbReference type="SMART" id="SM00043"/>
    </source>
</evidence>
<keyword evidence="3" id="KW-0789">Thiol protease inhibitor</keyword>
<evidence type="ECO:0000256" key="2">
    <source>
        <dbReference type="ARBA" id="ARBA00022690"/>
    </source>
</evidence>
<dbReference type="OrthoDB" id="1908104at2759"/>
<feature type="signal peptide" evidence="5">
    <location>
        <begin position="1"/>
        <end position="24"/>
    </location>
</feature>
<dbReference type="SUPFAM" id="SSF54403">
    <property type="entry name" value="Cystatin/monellin"/>
    <property type="match status" value="1"/>
</dbReference>
<dbReference type="OMA" id="MWKVIVP"/>
<evidence type="ECO:0000256" key="4">
    <source>
        <dbReference type="ARBA" id="ARBA00023157"/>
    </source>
</evidence>
<dbReference type="InterPro" id="IPR000010">
    <property type="entry name" value="Cystatin_dom"/>
</dbReference>
<reference evidence="8" key="1">
    <citation type="submission" date="2025-08" db="UniProtKB">
        <authorList>
            <consortium name="RefSeq"/>
        </authorList>
    </citation>
    <scope>IDENTIFICATION</scope>
</reference>
<dbReference type="GO" id="GO:0005615">
    <property type="term" value="C:extracellular space"/>
    <property type="evidence" value="ECO:0007669"/>
    <property type="project" value="TreeGrafter"/>
</dbReference>
<dbReference type="GO" id="GO:0031982">
    <property type="term" value="C:vesicle"/>
    <property type="evidence" value="ECO:0007669"/>
    <property type="project" value="TreeGrafter"/>
</dbReference>
<dbReference type="SMART" id="SM00043">
    <property type="entry name" value="CY"/>
    <property type="match status" value="1"/>
</dbReference>
<name>A0A8B7ZUC7_ACAPL</name>
<dbReference type="GeneID" id="110988972"/>
<keyword evidence="4" id="KW-1015">Disulfide bond</keyword>
<sequence length="145" mass="16603">MRAAEMSYHFLFLTVGLGVVLVNCVNPVVSVGETEPARVDEDGVVRAAHFAEEELNKMSNDLYVRRMTDVIKAQKQVVEGMNYYLTIEMTPTECKKNDPIEELDSCKLLDKPEKQICDVVVNERLWVKENPRQLLKFSCENAHQK</sequence>
<dbReference type="FunFam" id="3.10.450.10:FF:000004">
    <property type="entry name" value="Cystatin C"/>
    <property type="match status" value="1"/>
</dbReference>
<feature type="domain" description="Cystatin" evidence="6">
    <location>
        <begin position="29"/>
        <end position="140"/>
    </location>
</feature>
<evidence type="ECO:0000313" key="8">
    <source>
        <dbReference type="RefSeq" id="XP_022108692.1"/>
    </source>
</evidence>
<dbReference type="Gene3D" id="3.10.450.10">
    <property type="match status" value="1"/>
</dbReference>
<dbReference type="KEGG" id="aplc:110988972"/>
<keyword evidence="7" id="KW-1185">Reference proteome</keyword>
<dbReference type="PANTHER" id="PTHR46186:SF2">
    <property type="entry name" value="CYSTATIN"/>
    <property type="match status" value="1"/>
</dbReference>
<dbReference type="AlphaFoldDB" id="A0A8B7ZUC7"/>
<evidence type="ECO:0000256" key="3">
    <source>
        <dbReference type="ARBA" id="ARBA00022704"/>
    </source>
</evidence>
<dbReference type="Proteomes" id="UP000694845">
    <property type="component" value="Unplaced"/>
</dbReference>
<dbReference type="RefSeq" id="XP_022108692.1">
    <property type="nucleotide sequence ID" value="XM_022253000.1"/>
</dbReference>
<proteinExistence type="inferred from homology"/>
<dbReference type="PANTHER" id="PTHR46186">
    <property type="entry name" value="CYSTATIN"/>
    <property type="match status" value="1"/>
</dbReference>